<evidence type="ECO:0000256" key="3">
    <source>
        <dbReference type="ARBA" id="ARBA00022692"/>
    </source>
</evidence>
<feature type="transmembrane region" description="Helical" evidence="6">
    <location>
        <begin position="58"/>
        <end position="78"/>
    </location>
</feature>
<feature type="transmembrane region" description="Helical" evidence="6">
    <location>
        <begin position="207"/>
        <end position="229"/>
    </location>
</feature>
<evidence type="ECO:0000256" key="1">
    <source>
        <dbReference type="ARBA" id="ARBA00004651"/>
    </source>
</evidence>
<evidence type="ECO:0000313" key="8">
    <source>
        <dbReference type="Proteomes" id="UP000275281"/>
    </source>
</evidence>
<sequence>MSVDNHQTVAPQDINGPAYQRVFKWFTLLFLVFLMLQAVSLIGSGFKLATLEHAETLFEFASNPLMGLVIGMVCTALIQSSSTVSSIIVAMVAGGLPITIAVPMMMGANIGTSITNTIVSLGHVAKKDEFQRAFNAATIHDFFNVMSVLIFLPLEIMFGFLEKLSGAMVSLFSTGATADVGGFNPIKAATKPFTNLVGDTFSFLPSFYPGLIKVVIGVGLIIVAITFMGKIMKSLMVGKAKDVLHSSIGKGPVTGIGSGTVVTVLVQSSSTTTSLMVPLVGSGVLKARDIYPFTLGANIGTTITAIIAALGATGDNAVFALQIALVHFLFNSIAVMVIYTIPFLREIPPKLSYWLSLKVAQTKLYGLGYILGLFFVVPLTAIFLSH</sequence>
<keyword evidence="2" id="KW-1003">Cell membrane</keyword>
<organism evidence="7 8">
    <name type="scientific">Alteromonas sediminis</name>
    <dbReference type="NCBI Taxonomy" id="2259342"/>
    <lineage>
        <taxon>Bacteria</taxon>
        <taxon>Pseudomonadati</taxon>
        <taxon>Pseudomonadota</taxon>
        <taxon>Gammaproteobacteria</taxon>
        <taxon>Alteromonadales</taxon>
        <taxon>Alteromonadaceae</taxon>
        <taxon>Alteromonas/Salinimonas group</taxon>
        <taxon>Alteromonas</taxon>
    </lineage>
</organism>
<comment type="subcellular location">
    <subcellularLocation>
        <location evidence="1">Cell membrane</location>
        <topology evidence="1">Multi-pass membrane protein</topology>
    </subcellularLocation>
</comment>
<evidence type="ECO:0000256" key="4">
    <source>
        <dbReference type="ARBA" id="ARBA00022989"/>
    </source>
</evidence>
<comment type="caution">
    <text evidence="7">The sequence shown here is derived from an EMBL/GenBank/DDBJ whole genome shotgun (WGS) entry which is preliminary data.</text>
</comment>
<dbReference type="RefSeq" id="WP_124028729.1">
    <property type="nucleotide sequence ID" value="NZ_JBHRSN010000007.1"/>
</dbReference>
<dbReference type="Proteomes" id="UP000275281">
    <property type="component" value="Unassembled WGS sequence"/>
</dbReference>
<dbReference type="GO" id="GO:0044341">
    <property type="term" value="P:sodium-dependent phosphate transport"/>
    <property type="evidence" value="ECO:0007669"/>
    <property type="project" value="InterPro"/>
</dbReference>
<dbReference type="NCBIfam" id="NF037997">
    <property type="entry name" value="Na_Pi_symport"/>
    <property type="match status" value="2"/>
</dbReference>
<feature type="transmembrane region" description="Helical" evidence="6">
    <location>
        <begin position="290"/>
        <end position="313"/>
    </location>
</feature>
<dbReference type="AlphaFoldDB" id="A0A3N5Y6H8"/>
<keyword evidence="8" id="KW-1185">Reference proteome</keyword>
<feature type="transmembrane region" description="Helical" evidence="6">
    <location>
        <begin position="319"/>
        <end position="344"/>
    </location>
</feature>
<keyword evidence="3 6" id="KW-0812">Transmembrane</keyword>
<dbReference type="Pfam" id="PF02690">
    <property type="entry name" value="Na_Pi_cotrans"/>
    <property type="match status" value="2"/>
</dbReference>
<evidence type="ECO:0000256" key="5">
    <source>
        <dbReference type="ARBA" id="ARBA00023136"/>
    </source>
</evidence>
<evidence type="ECO:0000256" key="6">
    <source>
        <dbReference type="SAM" id="Phobius"/>
    </source>
</evidence>
<evidence type="ECO:0000256" key="2">
    <source>
        <dbReference type="ARBA" id="ARBA00022475"/>
    </source>
</evidence>
<dbReference type="GO" id="GO:0005436">
    <property type="term" value="F:sodium:phosphate symporter activity"/>
    <property type="evidence" value="ECO:0007669"/>
    <property type="project" value="InterPro"/>
</dbReference>
<protein>
    <submittedName>
        <fullName evidence="7">Na/Pi cotransporter family protein</fullName>
    </submittedName>
</protein>
<keyword evidence="5 6" id="KW-0472">Membrane</keyword>
<keyword evidence="4 6" id="KW-1133">Transmembrane helix</keyword>
<proteinExistence type="predicted"/>
<feature type="transmembrane region" description="Helical" evidence="6">
    <location>
        <begin position="84"/>
        <end position="106"/>
    </location>
</feature>
<dbReference type="PANTHER" id="PTHR10010:SF46">
    <property type="entry name" value="SODIUM-DEPENDENT PHOSPHATE TRANSPORT PROTEIN 2B"/>
    <property type="match status" value="1"/>
</dbReference>
<dbReference type="EMBL" id="RPOK01000004">
    <property type="protein sequence ID" value="RPJ66099.1"/>
    <property type="molecule type" value="Genomic_DNA"/>
</dbReference>
<gene>
    <name evidence="7" type="ORF">DRW07_14975</name>
</gene>
<evidence type="ECO:0000313" key="7">
    <source>
        <dbReference type="EMBL" id="RPJ66099.1"/>
    </source>
</evidence>
<name>A0A3N5Y6H8_9ALTE</name>
<dbReference type="GO" id="GO:0005886">
    <property type="term" value="C:plasma membrane"/>
    <property type="evidence" value="ECO:0007669"/>
    <property type="project" value="UniProtKB-SubCell"/>
</dbReference>
<dbReference type="OrthoDB" id="9763003at2"/>
<dbReference type="PANTHER" id="PTHR10010">
    <property type="entry name" value="SOLUTE CARRIER FAMILY 34 SODIUM PHOSPHATE , MEMBER 2-RELATED"/>
    <property type="match status" value="1"/>
</dbReference>
<feature type="transmembrane region" description="Helical" evidence="6">
    <location>
        <begin position="25"/>
        <end position="46"/>
    </location>
</feature>
<reference evidence="7 8" key="1">
    <citation type="submission" date="2018-11" db="EMBL/GenBank/DDBJ databases">
        <authorList>
            <person name="Ye M.-Q."/>
            <person name="Du Z.-J."/>
        </authorList>
    </citation>
    <scope>NUCLEOTIDE SEQUENCE [LARGE SCALE GENOMIC DNA]</scope>
    <source>
        <strain evidence="7 8">U0105</strain>
    </source>
</reference>
<feature type="transmembrane region" description="Helical" evidence="6">
    <location>
        <begin position="142"/>
        <end position="161"/>
    </location>
</feature>
<accession>A0A3N5Y6H8</accession>
<feature type="transmembrane region" description="Helical" evidence="6">
    <location>
        <begin position="364"/>
        <end position="384"/>
    </location>
</feature>
<dbReference type="InterPro" id="IPR003841">
    <property type="entry name" value="Na/Pi_transpt"/>
</dbReference>